<keyword evidence="1" id="KW-0614">Plasmid</keyword>
<proteinExistence type="predicted"/>
<sequence length="41" mass="4783">MKCLDMPHFSPYTVKLAKGQPAWIYRFCQLISMARNRIVAP</sequence>
<dbReference type="EMBL" id="MN891674">
    <property type="protein sequence ID" value="QIS31481.1"/>
    <property type="molecule type" value="Genomic_DNA"/>
</dbReference>
<evidence type="ECO:0000313" key="1">
    <source>
        <dbReference type="EMBL" id="QIS31481.1"/>
    </source>
</evidence>
<protein>
    <submittedName>
        <fullName evidence="1">Uncharacterized protein</fullName>
    </submittedName>
</protein>
<accession>A0A6M3HB04</accession>
<reference evidence="1" key="1">
    <citation type="submission" date="2019-12" db="EMBL/GenBank/DDBJ databases">
        <authorList>
            <person name="Zhou D."/>
        </authorList>
    </citation>
    <scope>NUCLEOTIDE SEQUENCE</scope>
    <source>
        <strain evidence="1">10057</strain>
        <plasmid evidence="1">p10057-KPC</plasmid>
    </source>
</reference>
<organism evidence="1">
    <name type="scientific">Klebsiella pneumoniae</name>
    <dbReference type="NCBI Taxonomy" id="573"/>
    <lineage>
        <taxon>Bacteria</taxon>
        <taxon>Pseudomonadati</taxon>
        <taxon>Pseudomonadota</taxon>
        <taxon>Gammaproteobacteria</taxon>
        <taxon>Enterobacterales</taxon>
        <taxon>Enterobacteriaceae</taxon>
        <taxon>Klebsiella/Raoultella group</taxon>
        <taxon>Klebsiella</taxon>
        <taxon>Klebsiella pneumoniae complex</taxon>
    </lineage>
</organism>
<dbReference type="AlphaFoldDB" id="A0A6M3HB04"/>
<geneLocation type="plasmid" evidence="1">
    <name>p10057-KPC</name>
</geneLocation>
<name>A0A6M3HB04_KLEPN</name>